<dbReference type="Proteomes" id="UP001193035">
    <property type="component" value="Unassembled WGS sequence"/>
</dbReference>
<protein>
    <recommendedName>
        <fullName evidence="4">DUF1127 domain-containing protein</fullName>
    </recommendedName>
</protein>
<accession>A0ABY2WTF5</accession>
<evidence type="ECO:0000256" key="1">
    <source>
        <dbReference type="SAM" id="MobiDB-lite"/>
    </source>
</evidence>
<keyword evidence="3" id="KW-1185">Reference proteome</keyword>
<gene>
    <name evidence="2" type="ORF">FGK63_19655</name>
</gene>
<evidence type="ECO:0008006" key="4">
    <source>
        <dbReference type="Google" id="ProtNLM"/>
    </source>
</evidence>
<sequence>MTGARFDFARLWALRPGRTGRVLHSKTRGPGKGPGRVPRGEPRDLDPHLMRDIGLDPRPANPPRLSVHYW</sequence>
<name>A0ABY2WTF5_9RHOB</name>
<organism evidence="2 3">
    <name type="scientific">Ruegeria sediminis</name>
    <dbReference type="NCBI Taxonomy" id="2583820"/>
    <lineage>
        <taxon>Bacteria</taxon>
        <taxon>Pseudomonadati</taxon>
        <taxon>Pseudomonadota</taxon>
        <taxon>Alphaproteobacteria</taxon>
        <taxon>Rhodobacterales</taxon>
        <taxon>Roseobacteraceae</taxon>
        <taxon>Ruegeria</taxon>
    </lineage>
</organism>
<reference evidence="2 3" key="1">
    <citation type="submission" date="2019-05" db="EMBL/GenBank/DDBJ databases">
        <title>Ruegeria sp. nov., isolated from tidal flat.</title>
        <authorList>
            <person name="Kim W."/>
        </authorList>
    </citation>
    <scope>NUCLEOTIDE SEQUENCE [LARGE SCALE GENOMIC DNA]</scope>
    <source>
        <strain evidence="2 3">CAU 1488</strain>
    </source>
</reference>
<feature type="region of interest" description="Disordered" evidence="1">
    <location>
        <begin position="19"/>
        <end position="70"/>
    </location>
</feature>
<dbReference type="RefSeq" id="WP_138845489.1">
    <property type="nucleotide sequence ID" value="NZ_VCPD01000010.1"/>
</dbReference>
<evidence type="ECO:0000313" key="2">
    <source>
        <dbReference type="EMBL" id="TMV03391.1"/>
    </source>
</evidence>
<proteinExistence type="predicted"/>
<feature type="compositionally biased region" description="Basic and acidic residues" evidence="1">
    <location>
        <begin position="38"/>
        <end position="55"/>
    </location>
</feature>
<dbReference type="EMBL" id="VCPD01000010">
    <property type="protein sequence ID" value="TMV03391.1"/>
    <property type="molecule type" value="Genomic_DNA"/>
</dbReference>
<evidence type="ECO:0000313" key="3">
    <source>
        <dbReference type="Proteomes" id="UP001193035"/>
    </source>
</evidence>
<comment type="caution">
    <text evidence="2">The sequence shown here is derived from an EMBL/GenBank/DDBJ whole genome shotgun (WGS) entry which is preliminary data.</text>
</comment>